<dbReference type="Pfam" id="PF01497">
    <property type="entry name" value="Peripla_BP_2"/>
    <property type="match status" value="1"/>
</dbReference>
<dbReference type="NCBIfam" id="NF038402">
    <property type="entry name" value="TroA_like"/>
    <property type="match status" value="1"/>
</dbReference>
<dbReference type="KEGG" id="grl:LPB144_06990"/>
<keyword evidence="1" id="KW-0732">Signal</keyword>
<dbReference type="AlphaFoldDB" id="A0A1L3J4Z0"/>
<dbReference type="PROSITE" id="PS50983">
    <property type="entry name" value="FE_B12_PBP"/>
    <property type="match status" value="1"/>
</dbReference>
<gene>
    <name evidence="3" type="ORF">LPB144_06990</name>
</gene>
<dbReference type="Gene3D" id="3.40.50.1980">
    <property type="entry name" value="Nitrogenase molybdenum iron protein domain"/>
    <property type="match status" value="2"/>
</dbReference>
<dbReference type="PANTHER" id="PTHR30535:SF34">
    <property type="entry name" value="MOLYBDATE-BINDING PROTEIN MOLA"/>
    <property type="match status" value="1"/>
</dbReference>
<dbReference type="RefSeq" id="WP_072552819.1">
    <property type="nucleotide sequence ID" value="NZ_CP018153.1"/>
</dbReference>
<dbReference type="InterPro" id="IPR050902">
    <property type="entry name" value="ABC_Transporter_SBP"/>
</dbReference>
<name>A0A1L3J4Z0_9FLAO</name>
<dbReference type="STRING" id="1913577.LPB144_06990"/>
<keyword evidence="4" id="KW-1185">Reference proteome</keyword>
<organism evidence="3 4">
    <name type="scientific">Christiangramia salexigens</name>
    <dbReference type="NCBI Taxonomy" id="1913577"/>
    <lineage>
        <taxon>Bacteria</taxon>
        <taxon>Pseudomonadati</taxon>
        <taxon>Bacteroidota</taxon>
        <taxon>Flavobacteriia</taxon>
        <taxon>Flavobacteriales</taxon>
        <taxon>Flavobacteriaceae</taxon>
        <taxon>Christiangramia</taxon>
    </lineage>
</organism>
<evidence type="ECO:0000259" key="2">
    <source>
        <dbReference type="PROSITE" id="PS50983"/>
    </source>
</evidence>
<dbReference type="EMBL" id="CP018153">
    <property type="protein sequence ID" value="APG60172.1"/>
    <property type="molecule type" value="Genomic_DNA"/>
</dbReference>
<evidence type="ECO:0000313" key="4">
    <source>
        <dbReference type="Proteomes" id="UP000182510"/>
    </source>
</evidence>
<dbReference type="InterPro" id="IPR054828">
    <property type="entry name" value="Vit_B12_bind_prot"/>
</dbReference>
<evidence type="ECO:0000313" key="3">
    <source>
        <dbReference type="EMBL" id="APG60172.1"/>
    </source>
</evidence>
<proteinExistence type="predicted"/>
<dbReference type="Proteomes" id="UP000182510">
    <property type="component" value="Chromosome"/>
</dbReference>
<protein>
    <submittedName>
        <fullName evidence="3">Cobalamin-binding protein</fullName>
    </submittedName>
</protein>
<dbReference type="PANTHER" id="PTHR30535">
    <property type="entry name" value="VITAMIN B12-BINDING PROTEIN"/>
    <property type="match status" value="1"/>
</dbReference>
<dbReference type="OrthoDB" id="9816357at2"/>
<reference evidence="3 4" key="1">
    <citation type="submission" date="2016-11" db="EMBL/GenBank/DDBJ databases">
        <title>Gramella sp. LPB0144 isolated from marine environment.</title>
        <authorList>
            <person name="Kim E."/>
            <person name="Yi H."/>
        </authorList>
    </citation>
    <scope>NUCLEOTIDE SEQUENCE [LARGE SCALE GENOMIC DNA]</scope>
    <source>
        <strain evidence="3 4">LPB0144</strain>
    </source>
</reference>
<dbReference type="InterPro" id="IPR002491">
    <property type="entry name" value="ABC_transptr_periplasmic_BD"/>
</dbReference>
<evidence type="ECO:0000256" key="1">
    <source>
        <dbReference type="ARBA" id="ARBA00022729"/>
    </source>
</evidence>
<accession>A0A1L3J4Z0</accession>
<feature type="domain" description="Fe/B12 periplasmic-binding" evidence="2">
    <location>
        <begin position="19"/>
        <end position="256"/>
    </location>
</feature>
<dbReference type="SUPFAM" id="SSF53807">
    <property type="entry name" value="Helical backbone' metal receptor"/>
    <property type="match status" value="1"/>
</dbReference>
<sequence length="256" mass="29717">MEIRDHLDRNIKLNKIPERIISLVPSQTELLVDLGLEDQIVGITHFCVHPSHLKKTKKRVGGTKKVNLKKIKELDPDIILCNKEENTREMVEELEKIAPVHISDVVEFEDVYELISDYGKIFDKQSLAETINSSLKKKEKSLKDLQSTDQKKKVAYFIWNDPLMVAGTDTFIDSMLRLNNLDNAFIKSRYPVTSLEELADMEIDLCMLSSEPYPFKEEHKDMFAEVAREVEIVNGEYFSWYGTRLLEALDYFKELN</sequence>
<dbReference type="GO" id="GO:0071281">
    <property type="term" value="P:cellular response to iron ion"/>
    <property type="evidence" value="ECO:0007669"/>
    <property type="project" value="TreeGrafter"/>
</dbReference>